<gene>
    <name evidence="2" type="ORF">BOLC9T57620H</name>
</gene>
<feature type="signal peptide" evidence="1">
    <location>
        <begin position="1"/>
        <end position="25"/>
    </location>
</feature>
<evidence type="ECO:0000256" key="1">
    <source>
        <dbReference type="SAM" id="SignalP"/>
    </source>
</evidence>
<reference evidence="2" key="1">
    <citation type="submission" date="2018-11" db="EMBL/GenBank/DDBJ databases">
        <authorList>
            <consortium name="Genoscope - CEA"/>
            <person name="William W."/>
        </authorList>
    </citation>
    <scope>NUCLEOTIDE SEQUENCE</scope>
</reference>
<evidence type="ECO:0000313" key="2">
    <source>
        <dbReference type="EMBL" id="VDD32297.1"/>
    </source>
</evidence>
<name>A0A3P6DLM8_BRAOL</name>
<organism evidence="2">
    <name type="scientific">Brassica oleracea</name>
    <name type="common">Wild cabbage</name>
    <dbReference type="NCBI Taxonomy" id="3712"/>
    <lineage>
        <taxon>Eukaryota</taxon>
        <taxon>Viridiplantae</taxon>
        <taxon>Streptophyta</taxon>
        <taxon>Embryophyta</taxon>
        <taxon>Tracheophyta</taxon>
        <taxon>Spermatophyta</taxon>
        <taxon>Magnoliopsida</taxon>
        <taxon>eudicotyledons</taxon>
        <taxon>Gunneridae</taxon>
        <taxon>Pentapetalae</taxon>
        <taxon>rosids</taxon>
        <taxon>malvids</taxon>
        <taxon>Brassicales</taxon>
        <taxon>Brassicaceae</taxon>
        <taxon>Brassiceae</taxon>
        <taxon>Brassica</taxon>
    </lineage>
</organism>
<dbReference type="EMBL" id="LR031875">
    <property type="protein sequence ID" value="VDD32297.1"/>
    <property type="molecule type" value="Genomic_DNA"/>
</dbReference>
<sequence length="78" mass="8762">MEIFGKVIISLMSLMIIVMCKSVDGYSSGWVNARATFYGGDDASGTMDSFRNVLFWDHVVRVGTATYTVKDTTQTRRR</sequence>
<feature type="chain" id="PRO_5018079793" description="Dirigent protein" evidence="1">
    <location>
        <begin position="26"/>
        <end position="78"/>
    </location>
</feature>
<proteinExistence type="predicted"/>
<dbReference type="AlphaFoldDB" id="A0A3P6DLM8"/>
<accession>A0A3P6DLM8</accession>
<protein>
    <recommendedName>
        <fullName evidence="3">Dirigent protein</fullName>
    </recommendedName>
</protein>
<evidence type="ECO:0008006" key="3">
    <source>
        <dbReference type="Google" id="ProtNLM"/>
    </source>
</evidence>
<keyword evidence="1" id="KW-0732">Signal</keyword>